<dbReference type="InterPro" id="IPR027417">
    <property type="entry name" value="P-loop_NTPase"/>
</dbReference>
<evidence type="ECO:0000313" key="6">
    <source>
        <dbReference type="Proteomes" id="UP000572680"/>
    </source>
</evidence>
<keyword evidence="1" id="KW-0547">Nucleotide-binding</keyword>
<feature type="domain" description="ABC transporter" evidence="4">
    <location>
        <begin position="5"/>
        <end position="253"/>
    </location>
</feature>
<dbReference type="InterPro" id="IPR003439">
    <property type="entry name" value="ABC_transporter-like_ATP-bd"/>
</dbReference>
<dbReference type="Pfam" id="PF00005">
    <property type="entry name" value="ABC_tran"/>
    <property type="match status" value="2"/>
</dbReference>
<evidence type="ECO:0000256" key="2">
    <source>
        <dbReference type="ARBA" id="ARBA00022840"/>
    </source>
</evidence>
<feature type="coiled-coil region" evidence="3">
    <location>
        <begin position="88"/>
        <end position="115"/>
    </location>
</feature>
<organism evidence="5 6">
    <name type="scientific">Actinomadura namibiensis</name>
    <dbReference type="NCBI Taxonomy" id="182080"/>
    <lineage>
        <taxon>Bacteria</taxon>
        <taxon>Bacillati</taxon>
        <taxon>Actinomycetota</taxon>
        <taxon>Actinomycetes</taxon>
        <taxon>Streptosporangiales</taxon>
        <taxon>Thermomonosporaceae</taxon>
        <taxon>Actinomadura</taxon>
    </lineage>
</organism>
<dbReference type="FunFam" id="3.40.50.300:FF:000011">
    <property type="entry name" value="Putative ABC transporter ATP-binding component"/>
    <property type="match status" value="1"/>
</dbReference>
<dbReference type="PROSITE" id="PS50893">
    <property type="entry name" value="ABC_TRANSPORTER_2"/>
    <property type="match status" value="2"/>
</dbReference>
<evidence type="ECO:0000259" key="4">
    <source>
        <dbReference type="PROSITE" id="PS50893"/>
    </source>
</evidence>
<dbReference type="EMBL" id="JACJIA010000014">
    <property type="protein sequence ID" value="MBA8956017.1"/>
    <property type="molecule type" value="Genomic_DNA"/>
</dbReference>
<dbReference type="InterPro" id="IPR017871">
    <property type="entry name" value="ABC_transporter-like_CS"/>
</dbReference>
<dbReference type="GO" id="GO:0005524">
    <property type="term" value="F:ATP binding"/>
    <property type="evidence" value="ECO:0007669"/>
    <property type="project" value="UniProtKB-KW"/>
</dbReference>
<reference evidence="5 6" key="1">
    <citation type="submission" date="2020-08" db="EMBL/GenBank/DDBJ databases">
        <title>Genomic Encyclopedia of Type Strains, Phase IV (KMG-IV): sequencing the most valuable type-strain genomes for metagenomic binning, comparative biology and taxonomic classification.</title>
        <authorList>
            <person name="Goeker M."/>
        </authorList>
    </citation>
    <scope>NUCLEOTIDE SEQUENCE [LARGE SCALE GENOMIC DNA]</scope>
    <source>
        <strain evidence="5 6">DSM 44197</strain>
    </source>
</reference>
<dbReference type="PANTHER" id="PTHR42855:SF2">
    <property type="entry name" value="DRUG RESISTANCE ABC TRANSPORTER,ATP-BINDING PROTEIN"/>
    <property type="match status" value="1"/>
</dbReference>
<keyword evidence="2 5" id="KW-0067">ATP-binding</keyword>
<gene>
    <name evidence="5" type="ORF">HNR61_007699</name>
</gene>
<dbReference type="CDD" id="cd03221">
    <property type="entry name" value="ABCF_EF-3"/>
    <property type="match status" value="1"/>
</dbReference>
<evidence type="ECO:0000256" key="1">
    <source>
        <dbReference type="ARBA" id="ARBA00022741"/>
    </source>
</evidence>
<protein>
    <submittedName>
        <fullName evidence="5">Macrolide transport system ATP-binding/permease protein</fullName>
    </submittedName>
</protein>
<dbReference type="NCBIfam" id="NF000355">
    <property type="entry name" value="ribo_prot_ABC_F"/>
    <property type="match status" value="1"/>
</dbReference>
<accession>A0A7W3LXG8</accession>
<name>A0A7W3LXG8_ACTNM</name>
<dbReference type="Gene3D" id="3.40.50.300">
    <property type="entry name" value="P-loop containing nucleotide triphosphate hydrolases"/>
    <property type="match status" value="2"/>
</dbReference>
<sequence>MSAQLTVRNLVKSFGTRTVLDGLSFTVAPGERAGIVGENGSGKSTLLHLITGRETPDSGEITATADGGIGHLDQTLGLPADHTVQQAVDAALADLRAMEARMRELEADLTEDRLAEYGDLLGAYEARGGYEADARVDKSLHGLGLARVGRDRRLGSLSGGERARLGLACLLAAAPEVMLLDEPTNHLDEPSVEWLEDRLREHRGILAVVSHDRVFLDRVATVVLEVEGGAVTRFGGGYSGFLAEKAAARQRRRQAHEDWREEVGRLEAFAATTARRVAQGREMRDNNKMAYDRNAGRVQSSVAGRVRNAQERLRRLRADPVPPPPEPLRFRGAFAGRATGVLAELRDVRVGERLRVEELTVRAGDRILVHGGNGAGKTTLLTVLAGREPDAGTVRRRGRVGHLPQEVEFDDPRRTALAAFAAGRPGYAEEHRARLLSFGLLRPETLEVPVGALSVGQRRRLALARLLTGEHDLLLLDEPANHLSLTLVEDLERALDHYRGALVVVSHDRALRDRFTGTRLEMENGRITGRGKDVA</sequence>
<dbReference type="SMART" id="SM00382">
    <property type="entry name" value="AAA"/>
    <property type="match status" value="2"/>
</dbReference>
<comment type="caution">
    <text evidence="5">The sequence shown here is derived from an EMBL/GenBank/DDBJ whole genome shotgun (WGS) entry which is preliminary data.</text>
</comment>
<dbReference type="AlphaFoldDB" id="A0A7W3LXG8"/>
<dbReference type="InterPro" id="IPR051309">
    <property type="entry name" value="ABCF_ATPase"/>
</dbReference>
<dbReference type="SUPFAM" id="SSF52540">
    <property type="entry name" value="P-loop containing nucleoside triphosphate hydrolases"/>
    <property type="match status" value="2"/>
</dbReference>
<dbReference type="Proteomes" id="UP000572680">
    <property type="component" value="Unassembled WGS sequence"/>
</dbReference>
<keyword evidence="3" id="KW-0175">Coiled coil</keyword>
<proteinExistence type="predicted"/>
<keyword evidence="6" id="KW-1185">Reference proteome</keyword>
<dbReference type="PANTHER" id="PTHR42855">
    <property type="entry name" value="ABC TRANSPORTER ATP-BINDING SUBUNIT"/>
    <property type="match status" value="1"/>
</dbReference>
<feature type="domain" description="ABC transporter" evidence="4">
    <location>
        <begin position="328"/>
        <end position="534"/>
    </location>
</feature>
<dbReference type="PROSITE" id="PS00211">
    <property type="entry name" value="ABC_TRANSPORTER_1"/>
    <property type="match status" value="2"/>
</dbReference>
<dbReference type="RefSeq" id="WP_246444712.1">
    <property type="nucleotide sequence ID" value="NZ_JACJIA010000014.1"/>
</dbReference>
<evidence type="ECO:0000313" key="5">
    <source>
        <dbReference type="EMBL" id="MBA8956017.1"/>
    </source>
</evidence>
<dbReference type="InterPro" id="IPR003593">
    <property type="entry name" value="AAA+_ATPase"/>
</dbReference>
<dbReference type="GO" id="GO:0016887">
    <property type="term" value="F:ATP hydrolysis activity"/>
    <property type="evidence" value="ECO:0007669"/>
    <property type="project" value="InterPro"/>
</dbReference>
<evidence type="ECO:0000256" key="3">
    <source>
        <dbReference type="SAM" id="Coils"/>
    </source>
</evidence>